<dbReference type="Pfam" id="PF13649">
    <property type="entry name" value="Methyltransf_25"/>
    <property type="match status" value="1"/>
</dbReference>
<dbReference type="GO" id="GO:0032259">
    <property type="term" value="P:methylation"/>
    <property type="evidence" value="ECO:0007669"/>
    <property type="project" value="UniProtKB-KW"/>
</dbReference>
<dbReference type="Proteomes" id="UP000249248">
    <property type="component" value="Unassembled WGS sequence"/>
</dbReference>
<comment type="caution">
    <text evidence="2">The sequence shown here is derived from an EMBL/GenBank/DDBJ whole genome shotgun (WGS) entry which is preliminary data.</text>
</comment>
<evidence type="ECO:0000313" key="3">
    <source>
        <dbReference type="Proteomes" id="UP000249248"/>
    </source>
</evidence>
<name>A0A2W1NFV6_9FLAO</name>
<evidence type="ECO:0000313" key="2">
    <source>
        <dbReference type="EMBL" id="PZE16916.1"/>
    </source>
</evidence>
<reference evidence="2 3" key="1">
    <citation type="submission" date="2018-06" db="EMBL/GenBank/DDBJ databases">
        <title>The draft genome sequence of Crocinitomix sp. SM1701.</title>
        <authorList>
            <person name="Zhang X."/>
        </authorList>
    </citation>
    <scope>NUCLEOTIDE SEQUENCE [LARGE SCALE GENOMIC DNA]</scope>
    <source>
        <strain evidence="2 3">SM1701</strain>
    </source>
</reference>
<dbReference type="SUPFAM" id="SSF53335">
    <property type="entry name" value="S-adenosyl-L-methionine-dependent methyltransferases"/>
    <property type="match status" value="1"/>
</dbReference>
<dbReference type="InterPro" id="IPR041698">
    <property type="entry name" value="Methyltransf_25"/>
</dbReference>
<keyword evidence="2" id="KW-0489">Methyltransferase</keyword>
<protein>
    <submittedName>
        <fullName evidence="2">SAM-dependent methyltransferase</fullName>
    </submittedName>
</protein>
<evidence type="ECO:0000259" key="1">
    <source>
        <dbReference type="Pfam" id="PF13649"/>
    </source>
</evidence>
<proteinExistence type="predicted"/>
<dbReference type="InterPro" id="IPR029063">
    <property type="entry name" value="SAM-dependent_MTases_sf"/>
</dbReference>
<dbReference type="OrthoDB" id="9788660at2"/>
<sequence>MDNKSHWEQVYAVKTPEEVSWTEAIPEKSLALIAACKLAKEASIIDIGGGDSLLVDHLITLGYTNITVLDISANAIARAQKRLGEKADSITWIVSDINTFKPTEKYDCWHDRAAFHFLTDPTAINHYVALVSQYVSQYLILGTFSKDGPKKCSGLDIQQYDEASMTTVFEDGFNAIGFEHHIHHTPFDTTQNFIFGTFKLKS</sequence>
<dbReference type="AlphaFoldDB" id="A0A2W1NFV6"/>
<feature type="domain" description="Methyltransferase" evidence="1">
    <location>
        <begin position="44"/>
        <end position="122"/>
    </location>
</feature>
<dbReference type="CDD" id="cd02440">
    <property type="entry name" value="AdoMet_MTases"/>
    <property type="match status" value="1"/>
</dbReference>
<dbReference type="PANTHER" id="PTHR12843:SF5">
    <property type="entry name" value="EEF1A LYSINE METHYLTRANSFERASE 2"/>
    <property type="match status" value="1"/>
</dbReference>
<dbReference type="Gene3D" id="3.40.50.150">
    <property type="entry name" value="Vaccinia Virus protein VP39"/>
    <property type="match status" value="1"/>
</dbReference>
<gene>
    <name evidence="2" type="ORF">DNU06_11050</name>
</gene>
<dbReference type="PANTHER" id="PTHR12843">
    <property type="entry name" value="PROTEIN-LYSINE N-METHYLTRANSFERASE METTL10"/>
    <property type="match status" value="1"/>
</dbReference>
<organism evidence="2 3">
    <name type="scientific">Putridiphycobacter roseus</name>
    <dbReference type="NCBI Taxonomy" id="2219161"/>
    <lineage>
        <taxon>Bacteria</taxon>
        <taxon>Pseudomonadati</taxon>
        <taxon>Bacteroidota</taxon>
        <taxon>Flavobacteriia</taxon>
        <taxon>Flavobacteriales</taxon>
        <taxon>Crocinitomicaceae</taxon>
        <taxon>Putridiphycobacter</taxon>
    </lineage>
</organism>
<accession>A0A2W1NFV6</accession>
<dbReference type="GO" id="GO:0008168">
    <property type="term" value="F:methyltransferase activity"/>
    <property type="evidence" value="ECO:0007669"/>
    <property type="project" value="UniProtKB-KW"/>
</dbReference>
<keyword evidence="3" id="KW-1185">Reference proteome</keyword>
<dbReference type="EMBL" id="QKSB01000006">
    <property type="protein sequence ID" value="PZE16916.1"/>
    <property type="molecule type" value="Genomic_DNA"/>
</dbReference>
<keyword evidence="2" id="KW-0808">Transferase</keyword>